<keyword evidence="2" id="KW-1185">Reference proteome</keyword>
<dbReference type="Proteomes" id="UP000198582">
    <property type="component" value="Unassembled WGS sequence"/>
</dbReference>
<dbReference type="EMBL" id="FOEF01000029">
    <property type="protein sequence ID" value="SEP53632.1"/>
    <property type="molecule type" value="Genomic_DNA"/>
</dbReference>
<evidence type="ECO:0000313" key="2">
    <source>
        <dbReference type="Proteomes" id="UP000198582"/>
    </source>
</evidence>
<sequence>MTSSFRWVASWHTLNHVGPYPSVVAGTRAGFRR</sequence>
<proteinExistence type="predicted"/>
<reference evidence="1 2" key="1">
    <citation type="submission" date="2016-10" db="EMBL/GenBank/DDBJ databases">
        <authorList>
            <person name="de Groot N.N."/>
        </authorList>
    </citation>
    <scope>NUCLEOTIDE SEQUENCE [LARGE SCALE GENOMIC DNA]</scope>
    <source>
        <strain evidence="1 2">DSM 44993</strain>
    </source>
</reference>
<dbReference type="STRING" id="394193.SAMN04489732_12957"/>
<gene>
    <name evidence="1" type="ORF">SAMN04489732_12957</name>
</gene>
<evidence type="ECO:0000313" key="1">
    <source>
        <dbReference type="EMBL" id="SEP53632.1"/>
    </source>
</evidence>
<name>A0A1H8YNL1_9PSEU</name>
<protein>
    <submittedName>
        <fullName evidence="1">Uncharacterized protein</fullName>
    </submittedName>
</protein>
<dbReference type="AlphaFoldDB" id="A0A1H8YNL1"/>
<accession>A0A1H8YNL1</accession>
<organism evidence="1 2">
    <name type="scientific">Amycolatopsis saalfeldensis</name>
    <dbReference type="NCBI Taxonomy" id="394193"/>
    <lineage>
        <taxon>Bacteria</taxon>
        <taxon>Bacillati</taxon>
        <taxon>Actinomycetota</taxon>
        <taxon>Actinomycetes</taxon>
        <taxon>Pseudonocardiales</taxon>
        <taxon>Pseudonocardiaceae</taxon>
        <taxon>Amycolatopsis</taxon>
    </lineage>
</organism>